<dbReference type="RefSeq" id="WP_038672168.1">
    <property type="nucleotide sequence ID" value="NZ_DAWEGH010000066.1"/>
</dbReference>
<dbReference type="Proteomes" id="UP000027600">
    <property type="component" value="Chromosome I"/>
</dbReference>
<keyword evidence="2" id="KW-1185">Reference proteome</keyword>
<gene>
    <name evidence="1" type="ORF">RBI_I01555</name>
</gene>
<evidence type="ECO:0000313" key="1">
    <source>
        <dbReference type="EMBL" id="CCO05257.1"/>
    </source>
</evidence>
<organism evidence="1 2">
    <name type="scientific">Ruminococcus bicirculans</name>
    <name type="common">ex Wegman et al. 2014</name>
    <dbReference type="NCBI Taxonomy" id="1160721"/>
    <lineage>
        <taxon>Bacteria</taxon>
        <taxon>Bacillati</taxon>
        <taxon>Bacillota</taxon>
        <taxon>Clostridia</taxon>
        <taxon>Eubacteriales</taxon>
        <taxon>Oscillospiraceae</taxon>
        <taxon>Ruminococcus</taxon>
    </lineage>
</organism>
<dbReference type="EMBL" id="HF545616">
    <property type="protein sequence ID" value="CCO05257.1"/>
    <property type="molecule type" value="Genomic_DNA"/>
</dbReference>
<reference evidence="1 2" key="1">
    <citation type="journal article" date="2014" name="Int. J. Syst. Evol. Microbiol.">
        <title>Complete genome of a new Firmicutes species belonging to the dominant human colonic microbiota ('Ruminococcus bicirculans') reveals two chromosomes and a selective capacity to utilize plant glucans.</title>
        <authorList>
            <consortium name="NISC Comparative Sequencing Program"/>
            <person name="Wegmann U."/>
            <person name="Louis P."/>
            <person name="Goesmann A."/>
            <person name="Henrissat B."/>
            <person name="Duncan S.H."/>
            <person name="Flint H.J."/>
        </authorList>
    </citation>
    <scope>NUCLEOTIDE SEQUENCE [LARGE SCALE GENOMIC DNA]</scope>
    <source>
        <strain evidence="1 2">80/3</strain>
    </source>
</reference>
<proteinExistence type="predicted"/>
<protein>
    <submittedName>
        <fullName evidence="1">Uncharacterized protein</fullName>
    </submittedName>
</protein>
<accession>A0ABP1WKV2</accession>
<name>A0ABP1WKV2_9FIRM</name>
<evidence type="ECO:0000313" key="2">
    <source>
        <dbReference type="Proteomes" id="UP000027600"/>
    </source>
</evidence>
<sequence>MGDERKIGEWQWTGKNVKQAYDIAKLRDRSIKGIKETIYFDNASIGVLSEIITENNIVVASSNNGAVQNIVNELPLTKEQIDQKFVEELKGADYFCSIALK</sequence>